<proteinExistence type="predicted"/>
<gene>
    <name evidence="2" type="ORF">NKW50_06995</name>
</gene>
<evidence type="ECO:0000313" key="3">
    <source>
        <dbReference type="Proteomes" id="UP001523528"/>
    </source>
</evidence>
<keyword evidence="1" id="KW-1133">Transmembrane helix</keyword>
<dbReference type="RefSeq" id="WP_253543812.1">
    <property type="nucleotide sequence ID" value="NZ_JAMYZY010000028.1"/>
</dbReference>
<keyword evidence="1" id="KW-0812">Transmembrane</keyword>
<evidence type="ECO:0000256" key="1">
    <source>
        <dbReference type="SAM" id="Phobius"/>
    </source>
</evidence>
<feature type="transmembrane region" description="Helical" evidence="1">
    <location>
        <begin position="37"/>
        <end position="62"/>
    </location>
</feature>
<protein>
    <submittedName>
        <fullName evidence="2">Uncharacterized protein</fullName>
    </submittedName>
</protein>
<organism evidence="2 3">
    <name type="scientific">Acetobacter lambici</name>
    <dbReference type="NCBI Taxonomy" id="1332824"/>
    <lineage>
        <taxon>Bacteria</taxon>
        <taxon>Pseudomonadati</taxon>
        <taxon>Pseudomonadota</taxon>
        <taxon>Alphaproteobacteria</taxon>
        <taxon>Acetobacterales</taxon>
        <taxon>Acetobacteraceae</taxon>
        <taxon>Acetobacter</taxon>
    </lineage>
</organism>
<dbReference type="EMBL" id="JAMYZZ010000009">
    <property type="protein sequence ID" value="MCP1258335.1"/>
    <property type="molecule type" value="Genomic_DNA"/>
</dbReference>
<reference evidence="2 3" key="1">
    <citation type="submission" date="2022-06" db="EMBL/GenBank/DDBJ databases">
        <title>Acetobacer genomes from food samples.</title>
        <authorList>
            <person name="Sombolestani A."/>
        </authorList>
    </citation>
    <scope>NUCLEOTIDE SEQUENCE [LARGE SCALE GENOMIC DNA]</scope>
    <source>
        <strain evidence="2 3">R-83285</strain>
    </source>
</reference>
<evidence type="ECO:0000313" key="2">
    <source>
        <dbReference type="EMBL" id="MCP1258335.1"/>
    </source>
</evidence>
<comment type="caution">
    <text evidence="2">The sequence shown here is derived from an EMBL/GenBank/DDBJ whole genome shotgun (WGS) entry which is preliminary data.</text>
</comment>
<keyword evidence="1" id="KW-0472">Membrane</keyword>
<name>A0ABT1EZH0_9PROT</name>
<dbReference type="Proteomes" id="UP001523528">
    <property type="component" value="Unassembled WGS sequence"/>
</dbReference>
<sequence>MKPVDNRQSARIVGLEFGLTSLSAHSGDGHPLKPQALVPWVVAMATGALVGGMVVATGNLICRWREYCLRRREIAFNISAHIMEMPEDEGEAAAEGTREVLRYLGEPGDTLGQRARGFIVAGSFRFYGAARGASTIAINCLGNFGDQIKRMVHGFHRAAVGIVKANNKPFTRKPVFRIFGRHKDSSSVVGLDDSTMDEAGGSGNAATSRVEVLRGQCGEKGFVDLGVPFAQRMAEAEMLAPNGSPKEENSRQSRLFFAALTVLLDWTPEGKSILRVSGAFARNYLNGFWVHMAGQPGVYAHFAFLGSIKGEMLFSVDEWRLETDQQLCPPSPLLRLRGPFQKGPSDDL</sequence>
<accession>A0ABT1EZH0</accession>
<keyword evidence="3" id="KW-1185">Reference proteome</keyword>